<proteinExistence type="predicted"/>
<dbReference type="GO" id="GO:0008270">
    <property type="term" value="F:zinc ion binding"/>
    <property type="evidence" value="ECO:0007669"/>
    <property type="project" value="UniProtKB-KW"/>
</dbReference>
<sequence>ERALVQVARIASVIDLNKSLISFLGIDGFKQRVEYEGLPTICYECGRFGHFKDNCQIDQTGNRDEIRNRPDPIPVENDEQNANSREGTTGTMQESHTAAWNKKERHMKESTSMEVGSGSAAQGSQQVIVQQTTLDGDKHKAVMVVDEDGNDETNILARVERNISVNQVKNRAISMKDITN</sequence>
<accession>A0A7J9H7Y6</accession>
<keyword evidence="5" id="KW-1185">Reference proteome</keyword>
<dbReference type="SUPFAM" id="SSF57756">
    <property type="entry name" value="Retrovirus zinc finger-like domains"/>
    <property type="match status" value="1"/>
</dbReference>
<dbReference type="EMBL" id="JABFAD010000008">
    <property type="protein sequence ID" value="MBA0805949.1"/>
    <property type="molecule type" value="Genomic_DNA"/>
</dbReference>
<dbReference type="InterPro" id="IPR040256">
    <property type="entry name" value="At4g02000-like"/>
</dbReference>
<dbReference type="AlphaFoldDB" id="A0A7J9H7Y6"/>
<keyword evidence="1" id="KW-0862">Zinc</keyword>
<evidence type="ECO:0000313" key="4">
    <source>
        <dbReference type="EMBL" id="MBA0805949.1"/>
    </source>
</evidence>
<feature type="region of interest" description="Disordered" evidence="2">
    <location>
        <begin position="61"/>
        <end position="96"/>
    </location>
</feature>
<dbReference type="Proteomes" id="UP000593560">
    <property type="component" value="Unassembled WGS sequence"/>
</dbReference>
<dbReference type="GO" id="GO:0003676">
    <property type="term" value="F:nucleic acid binding"/>
    <property type="evidence" value="ECO:0007669"/>
    <property type="project" value="InterPro"/>
</dbReference>
<reference evidence="4 5" key="1">
    <citation type="journal article" date="2019" name="Genome Biol. Evol.">
        <title>Insights into the evolution of the New World diploid cottons (Gossypium, subgenus Houzingenia) based on genome sequencing.</title>
        <authorList>
            <person name="Grover C.E."/>
            <person name="Arick M.A. 2nd"/>
            <person name="Thrash A."/>
            <person name="Conover J.L."/>
            <person name="Sanders W.S."/>
            <person name="Peterson D.G."/>
            <person name="Frelichowski J.E."/>
            <person name="Scheffler J.A."/>
            <person name="Scheffler B.E."/>
            <person name="Wendel J.F."/>
        </authorList>
    </citation>
    <scope>NUCLEOTIDE SEQUENCE [LARGE SCALE GENOMIC DNA]</scope>
    <source>
        <strain evidence="4">0</strain>
        <tissue evidence="4">Leaf</tissue>
    </source>
</reference>
<keyword evidence="1" id="KW-0863">Zinc-finger</keyword>
<name>A0A7J9H7Y6_9ROSI</name>
<protein>
    <recommendedName>
        <fullName evidence="3">CCHC-type domain-containing protein</fullName>
    </recommendedName>
</protein>
<feature type="non-terminal residue" evidence="4">
    <location>
        <position position="180"/>
    </location>
</feature>
<organism evidence="4 5">
    <name type="scientific">Gossypium harknessii</name>
    <dbReference type="NCBI Taxonomy" id="34285"/>
    <lineage>
        <taxon>Eukaryota</taxon>
        <taxon>Viridiplantae</taxon>
        <taxon>Streptophyta</taxon>
        <taxon>Embryophyta</taxon>
        <taxon>Tracheophyta</taxon>
        <taxon>Spermatophyta</taxon>
        <taxon>Magnoliopsida</taxon>
        <taxon>eudicotyledons</taxon>
        <taxon>Gunneridae</taxon>
        <taxon>Pentapetalae</taxon>
        <taxon>rosids</taxon>
        <taxon>malvids</taxon>
        <taxon>Malvales</taxon>
        <taxon>Malvaceae</taxon>
        <taxon>Malvoideae</taxon>
        <taxon>Gossypium</taxon>
    </lineage>
</organism>
<dbReference type="PROSITE" id="PS50158">
    <property type="entry name" value="ZF_CCHC"/>
    <property type="match status" value="1"/>
</dbReference>
<gene>
    <name evidence="4" type="ORF">Gohar_005433</name>
</gene>
<dbReference type="InterPro" id="IPR036875">
    <property type="entry name" value="Znf_CCHC_sf"/>
</dbReference>
<keyword evidence="1" id="KW-0479">Metal-binding</keyword>
<evidence type="ECO:0000259" key="3">
    <source>
        <dbReference type="PROSITE" id="PS50158"/>
    </source>
</evidence>
<feature type="domain" description="CCHC-type" evidence="3">
    <location>
        <begin position="42"/>
        <end position="55"/>
    </location>
</feature>
<evidence type="ECO:0000256" key="1">
    <source>
        <dbReference type="PROSITE-ProRule" id="PRU00047"/>
    </source>
</evidence>
<evidence type="ECO:0000256" key="2">
    <source>
        <dbReference type="SAM" id="MobiDB-lite"/>
    </source>
</evidence>
<dbReference type="PANTHER" id="PTHR31286">
    <property type="entry name" value="GLYCINE-RICH CELL WALL STRUCTURAL PROTEIN 1.8-LIKE"/>
    <property type="match status" value="1"/>
</dbReference>
<comment type="caution">
    <text evidence="4">The sequence shown here is derived from an EMBL/GenBank/DDBJ whole genome shotgun (WGS) entry which is preliminary data.</text>
</comment>
<feature type="compositionally biased region" description="Polar residues" evidence="2">
    <location>
        <begin position="80"/>
        <end position="96"/>
    </location>
</feature>
<dbReference type="InterPro" id="IPR001878">
    <property type="entry name" value="Znf_CCHC"/>
</dbReference>
<evidence type="ECO:0000313" key="5">
    <source>
        <dbReference type="Proteomes" id="UP000593560"/>
    </source>
</evidence>
<feature type="compositionally biased region" description="Basic and acidic residues" evidence="2">
    <location>
        <begin position="61"/>
        <end position="70"/>
    </location>
</feature>
<dbReference type="PANTHER" id="PTHR31286:SF99">
    <property type="entry name" value="DUF4283 DOMAIN-CONTAINING PROTEIN"/>
    <property type="match status" value="1"/>
</dbReference>
<dbReference type="OrthoDB" id="998076at2759"/>